<name>A0A518AZH4_9BACT</name>
<keyword evidence="2" id="KW-1185">Reference proteome</keyword>
<protein>
    <submittedName>
        <fullName evidence="1">Uncharacterized protein</fullName>
    </submittedName>
</protein>
<reference evidence="1 2" key="1">
    <citation type="submission" date="2019-02" db="EMBL/GenBank/DDBJ databases">
        <title>Deep-cultivation of Planctomycetes and their phenomic and genomic characterization uncovers novel biology.</title>
        <authorList>
            <person name="Wiegand S."/>
            <person name="Jogler M."/>
            <person name="Boedeker C."/>
            <person name="Pinto D."/>
            <person name="Vollmers J."/>
            <person name="Rivas-Marin E."/>
            <person name="Kohn T."/>
            <person name="Peeters S.H."/>
            <person name="Heuer A."/>
            <person name="Rast P."/>
            <person name="Oberbeckmann S."/>
            <person name="Bunk B."/>
            <person name="Jeske O."/>
            <person name="Meyerdierks A."/>
            <person name="Storesund J.E."/>
            <person name="Kallscheuer N."/>
            <person name="Luecker S."/>
            <person name="Lage O.M."/>
            <person name="Pohl T."/>
            <person name="Merkel B.J."/>
            <person name="Hornburger P."/>
            <person name="Mueller R.-W."/>
            <person name="Bruemmer F."/>
            <person name="Labrenz M."/>
            <person name="Spormann A.M."/>
            <person name="Op den Camp H."/>
            <person name="Overmann J."/>
            <person name="Amann R."/>
            <person name="Jetten M.S.M."/>
            <person name="Mascher T."/>
            <person name="Medema M.H."/>
            <person name="Devos D.P."/>
            <person name="Kaster A.-K."/>
            <person name="Ovreas L."/>
            <person name="Rohde M."/>
            <person name="Galperin M.Y."/>
            <person name="Jogler C."/>
        </authorList>
    </citation>
    <scope>NUCLEOTIDE SEQUENCE [LARGE SCALE GENOMIC DNA]</scope>
    <source>
        <strain evidence="1 2">Pan216</strain>
    </source>
</reference>
<dbReference type="KEGG" id="knv:Pan216_09560"/>
<gene>
    <name evidence="1" type="ORF">Pan216_09560</name>
</gene>
<dbReference type="AlphaFoldDB" id="A0A518AZH4"/>
<sequence>MIHASSPCGATLLNVPHLSKGGDNRGDGFLFKPFAITHGVRLSGDRKKPALRPPAKTARAAWLPWLDKEG</sequence>
<evidence type="ECO:0000313" key="2">
    <source>
        <dbReference type="Proteomes" id="UP000317093"/>
    </source>
</evidence>
<dbReference type="Proteomes" id="UP000317093">
    <property type="component" value="Chromosome"/>
</dbReference>
<dbReference type="EMBL" id="CP036279">
    <property type="protein sequence ID" value="QDU60119.1"/>
    <property type="molecule type" value="Genomic_DNA"/>
</dbReference>
<organism evidence="1 2">
    <name type="scientific">Kolteria novifilia</name>
    <dbReference type="NCBI Taxonomy" id="2527975"/>
    <lineage>
        <taxon>Bacteria</taxon>
        <taxon>Pseudomonadati</taxon>
        <taxon>Planctomycetota</taxon>
        <taxon>Planctomycetia</taxon>
        <taxon>Kolteriales</taxon>
        <taxon>Kolteriaceae</taxon>
        <taxon>Kolteria</taxon>
    </lineage>
</organism>
<proteinExistence type="predicted"/>
<evidence type="ECO:0000313" key="1">
    <source>
        <dbReference type="EMBL" id="QDU60119.1"/>
    </source>
</evidence>
<accession>A0A518AZH4</accession>